<reference evidence="8 9" key="1">
    <citation type="submission" date="2017-06" db="EMBL/GenBank/DDBJ databases">
        <title>Ant-infecting Ophiocordyceps genomes reveal a high diversity of potential behavioral manipulation genes and a possible major role for enterotoxins.</title>
        <authorList>
            <person name="De Bekker C."/>
            <person name="Evans H.C."/>
            <person name="Brachmann A."/>
            <person name="Hughes D.P."/>
        </authorList>
    </citation>
    <scope>NUCLEOTIDE SEQUENCE [LARGE SCALE GENOMIC DNA]</scope>
    <source>
        <strain evidence="8 9">1348a</strain>
    </source>
</reference>
<protein>
    <recommendedName>
        <fullName evidence="5">Glutamyl-tRNA(Gln) amidotransferase subunit B, mitochondrial</fullName>
        <shortName evidence="5">Glu-AdT subunit B</shortName>
        <ecNumber evidence="5">6.3.5.-</ecNumber>
    </recommendedName>
</protein>
<evidence type="ECO:0000256" key="5">
    <source>
        <dbReference type="HAMAP-Rule" id="MF_03147"/>
    </source>
</evidence>
<dbReference type="GO" id="GO:0070681">
    <property type="term" value="P:glutaminyl-tRNAGln biosynthesis via transamidation"/>
    <property type="evidence" value="ECO:0007669"/>
    <property type="project" value="UniProtKB-UniRule"/>
</dbReference>
<evidence type="ECO:0000256" key="4">
    <source>
        <dbReference type="ARBA" id="ARBA00022917"/>
    </source>
</evidence>
<dbReference type="GO" id="GO:0032543">
    <property type="term" value="P:mitochondrial translation"/>
    <property type="evidence" value="ECO:0007669"/>
    <property type="project" value="UniProtKB-UniRule"/>
</dbReference>
<dbReference type="GO" id="GO:0005524">
    <property type="term" value="F:ATP binding"/>
    <property type="evidence" value="ECO:0007669"/>
    <property type="project" value="UniProtKB-KW"/>
</dbReference>
<dbReference type="PANTHER" id="PTHR11659:SF0">
    <property type="entry name" value="GLUTAMYL-TRNA(GLN) AMIDOTRANSFERASE SUBUNIT B, MITOCHONDRIAL"/>
    <property type="match status" value="1"/>
</dbReference>
<keyword evidence="9" id="KW-1185">Reference proteome</keyword>
<evidence type="ECO:0000256" key="3">
    <source>
        <dbReference type="ARBA" id="ARBA00022840"/>
    </source>
</evidence>
<evidence type="ECO:0000259" key="7">
    <source>
        <dbReference type="Pfam" id="PF02934"/>
    </source>
</evidence>
<comment type="similarity">
    <text evidence="5">Belongs to the GatB/GatE family. GatB subfamily.</text>
</comment>
<dbReference type="InterPro" id="IPR017958">
    <property type="entry name" value="Gln-tRNA_amidoTrfase_suB_CS"/>
</dbReference>
<evidence type="ECO:0000256" key="6">
    <source>
        <dbReference type="SAM" id="MobiDB-lite"/>
    </source>
</evidence>
<dbReference type="GO" id="GO:0050567">
    <property type="term" value="F:glutaminyl-tRNA synthase (glutamine-hydrolyzing) activity"/>
    <property type="evidence" value="ECO:0007669"/>
    <property type="project" value="UniProtKB-UniRule"/>
</dbReference>
<keyword evidence="3 5" id="KW-0067">ATP-binding</keyword>
<accession>A0A2C5Z756</accession>
<dbReference type="GO" id="GO:0030956">
    <property type="term" value="C:glutamyl-tRNA(Gln) amidotransferase complex"/>
    <property type="evidence" value="ECO:0007669"/>
    <property type="project" value="UniProtKB-UniRule"/>
</dbReference>
<comment type="caution">
    <text evidence="8">The sequence shown here is derived from an EMBL/GenBank/DDBJ whole genome shotgun (WGS) entry which is preliminary data.</text>
</comment>
<keyword evidence="5" id="KW-0496">Mitochondrion</keyword>
<keyword evidence="2 5" id="KW-0547">Nucleotide-binding</keyword>
<sequence>MPTIALRDQVGKEAKQARKARQAKRRSTDSCTSQTVDGWELTVGIEIHAQLNTTRKLFSPALTSFQDDPNSHVARFDVSIPGSQPLLQTEVLLPAIRAALALNCDIQPVSRFDRKHYFWWDQPSGYQITQYYEPLAKNGHIKLLARDGIAPEDGESVMVRIKQVQLEQDTAKTQAGQTENEHLLDFNRAGVPLIEIITEPDIRHPRTAAVFVRKVQLLLATVDACVSGMEMGGLRADVNVSVRKTDNTDTSLGTRTEMKNLSTPKAVENAIIAERDRQISILKSGGAVQSETRGWTLGATETQRLRGKEGEVDYRYMPDPDVAPLAIGPDVVEALRTSLPMMPDMEFDSLMTDYGLTQKDAGLLLMRNNNDSRVEYFYRVLHLLHQRMQTELDGKAMPDRKSYSTLVANWVLNELGRLPTSRSDAMAPSELDFTQDGECPQVPASSLSSILYHLYFKKIVGSVAKELLLAQYHGDIKGSVDEAIDDNNLWFNEIDGPEYIALADEVMAQDAKVLGKLVHCKTELPQGKLMYLVGKMMQQGPTGRIDPETAEKVLRARVEKLRVP</sequence>
<organism evidence="8 9">
    <name type="scientific">Ophiocordyceps australis</name>
    <dbReference type="NCBI Taxonomy" id="1399860"/>
    <lineage>
        <taxon>Eukaryota</taxon>
        <taxon>Fungi</taxon>
        <taxon>Dikarya</taxon>
        <taxon>Ascomycota</taxon>
        <taxon>Pezizomycotina</taxon>
        <taxon>Sordariomycetes</taxon>
        <taxon>Hypocreomycetidae</taxon>
        <taxon>Hypocreales</taxon>
        <taxon>Ophiocordycipitaceae</taxon>
        <taxon>Ophiocordyceps</taxon>
    </lineage>
</organism>
<dbReference type="NCBIfam" id="NF004012">
    <property type="entry name" value="PRK05477.1-2"/>
    <property type="match status" value="1"/>
</dbReference>
<dbReference type="InterPro" id="IPR017959">
    <property type="entry name" value="Asn/Gln-tRNA_amidoTrfase_suB/E"/>
</dbReference>
<dbReference type="AlphaFoldDB" id="A0A2C5Z756"/>
<feature type="region of interest" description="Disordered" evidence="6">
    <location>
        <begin position="1"/>
        <end position="31"/>
    </location>
</feature>
<dbReference type="InterPro" id="IPR014746">
    <property type="entry name" value="Gln_synth/guanido_kin_cat_dom"/>
</dbReference>
<dbReference type="SUPFAM" id="SSF55931">
    <property type="entry name" value="Glutamine synthetase/guanido kinase"/>
    <property type="match status" value="1"/>
</dbReference>
<dbReference type="Proteomes" id="UP000224854">
    <property type="component" value="Unassembled WGS sequence"/>
</dbReference>
<feature type="domain" description="Aspartyl/Glutamyl-tRNA(Gln) amidotransferase subunit B/E catalytic" evidence="7">
    <location>
        <begin position="42"/>
        <end position="332"/>
    </location>
</feature>
<comment type="catalytic activity">
    <reaction evidence="5">
        <text>L-glutamyl-tRNA(Gln) + L-glutamine + ATP + H2O = L-glutaminyl-tRNA(Gln) + L-glutamate + ADP + phosphate + H(+)</text>
        <dbReference type="Rhea" id="RHEA:17521"/>
        <dbReference type="Rhea" id="RHEA-COMP:9681"/>
        <dbReference type="Rhea" id="RHEA-COMP:9684"/>
        <dbReference type="ChEBI" id="CHEBI:15377"/>
        <dbReference type="ChEBI" id="CHEBI:15378"/>
        <dbReference type="ChEBI" id="CHEBI:29985"/>
        <dbReference type="ChEBI" id="CHEBI:30616"/>
        <dbReference type="ChEBI" id="CHEBI:43474"/>
        <dbReference type="ChEBI" id="CHEBI:58359"/>
        <dbReference type="ChEBI" id="CHEBI:78520"/>
        <dbReference type="ChEBI" id="CHEBI:78521"/>
        <dbReference type="ChEBI" id="CHEBI:456216"/>
    </reaction>
</comment>
<evidence type="ECO:0000313" key="9">
    <source>
        <dbReference type="Proteomes" id="UP000224854"/>
    </source>
</evidence>
<dbReference type="InterPro" id="IPR006075">
    <property type="entry name" value="Asn/Gln-tRNA_Trfase_suB/E_cat"/>
</dbReference>
<dbReference type="InterPro" id="IPR004413">
    <property type="entry name" value="GatB"/>
</dbReference>
<comment type="function">
    <text evidence="5">Allows the formation of correctly charged Gln-tRNA(Gln) through the transamidation of misacylated Glu-tRNA(Gln) in the mitochondria. The reaction takes place in the presence of glutamine and ATP through an activated gamma-phospho-Glu-tRNA(Gln).</text>
</comment>
<comment type="subunit">
    <text evidence="5">Subunit of the heterotrimeric GatCAB amidotransferase (AdT) complex, composed of A, B and C subunits.</text>
</comment>
<comment type="subcellular location">
    <subcellularLocation>
        <location evidence="5">Mitochondrion</location>
    </subcellularLocation>
</comment>
<dbReference type="EMBL" id="NJEU01000257">
    <property type="protein sequence ID" value="PHH77685.1"/>
    <property type="molecule type" value="Genomic_DNA"/>
</dbReference>
<keyword evidence="4 5" id="KW-0648">Protein biosynthesis</keyword>
<evidence type="ECO:0000256" key="1">
    <source>
        <dbReference type="ARBA" id="ARBA00022598"/>
    </source>
</evidence>
<dbReference type="NCBIfam" id="TIGR00133">
    <property type="entry name" value="gatB"/>
    <property type="match status" value="1"/>
</dbReference>
<dbReference type="GO" id="GO:0005739">
    <property type="term" value="C:mitochondrion"/>
    <property type="evidence" value="ECO:0007669"/>
    <property type="project" value="UniProtKB-SubCell"/>
</dbReference>
<dbReference type="PANTHER" id="PTHR11659">
    <property type="entry name" value="GLUTAMYL-TRNA GLN AMIDOTRANSFERASE SUBUNIT B MITOCHONDRIAL AND PROKARYOTIC PET112-RELATED"/>
    <property type="match status" value="1"/>
</dbReference>
<keyword evidence="1 5" id="KW-0436">Ligase</keyword>
<dbReference type="OrthoDB" id="1722066at2759"/>
<dbReference type="EC" id="6.3.5.-" evidence="5"/>
<dbReference type="PROSITE" id="PS01234">
    <property type="entry name" value="GATB"/>
    <property type="match status" value="1"/>
</dbReference>
<dbReference type="HAMAP" id="MF_00121">
    <property type="entry name" value="GatB"/>
    <property type="match status" value="1"/>
</dbReference>
<proteinExistence type="inferred from homology"/>
<dbReference type="Pfam" id="PF02934">
    <property type="entry name" value="GatB_N"/>
    <property type="match status" value="1"/>
</dbReference>
<evidence type="ECO:0000313" key="8">
    <source>
        <dbReference type="EMBL" id="PHH77685.1"/>
    </source>
</evidence>
<evidence type="ECO:0000256" key="2">
    <source>
        <dbReference type="ARBA" id="ARBA00022741"/>
    </source>
</evidence>
<gene>
    <name evidence="8" type="ORF">CDD82_3396</name>
</gene>
<name>A0A2C5Z756_9HYPO</name>